<keyword evidence="4 11" id="KW-0812">Transmembrane</keyword>
<dbReference type="InterPro" id="IPR000595">
    <property type="entry name" value="cNMP-bd_dom"/>
</dbReference>
<feature type="transmembrane region" description="Helical" evidence="11">
    <location>
        <begin position="75"/>
        <end position="94"/>
    </location>
</feature>
<keyword evidence="7 11" id="KW-0472">Membrane</keyword>
<evidence type="ECO:0000256" key="4">
    <source>
        <dbReference type="ARBA" id="ARBA00022692"/>
    </source>
</evidence>
<reference evidence="13 14" key="1">
    <citation type="journal article" date="2023" name="G3 (Bethesda)">
        <title>A chromosome-length genome assembly and annotation of blackberry (Rubus argutus, cv. 'Hillquist').</title>
        <authorList>
            <person name="Bruna T."/>
            <person name="Aryal R."/>
            <person name="Dudchenko O."/>
            <person name="Sargent D.J."/>
            <person name="Mead D."/>
            <person name="Buti M."/>
            <person name="Cavallini A."/>
            <person name="Hytonen T."/>
            <person name="Andres J."/>
            <person name="Pham M."/>
            <person name="Weisz D."/>
            <person name="Mascagni F."/>
            <person name="Usai G."/>
            <person name="Natali L."/>
            <person name="Bassil N."/>
            <person name="Fernandez G.E."/>
            <person name="Lomsadze A."/>
            <person name="Armour M."/>
            <person name="Olukolu B."/>
            <person name="Poorten T."/>
            <person name="Britton C."/>
            <person name="Davik J."/>
            <person name="Ashrafi H."/>
            <person name="Aiden E.L."/>
            <person name="Borodovsky M."/>
            <person name="Worthington M."/>
        </authorList>
    </citation>
    <scope>NUCLEOTIDE SEQUENCE [LARGE SCALE GENOMIC DNA]</scope>
    <source>
        <strain evidence="13">PI 553951</strain>
    </source>
</reference>
<evidence type="ECO:0000256" key="8">
    <source>
        <dbReference type="ARBA" id="ARBA00023286"/>
    </source>
</evidence>
<dbReference type="InterPro" id="IPR014710">
    <property type="entry name" value="RmlC-like_jellyroll"/>
</dbReference>
<dbReference type="EMBL" id="JBEDUW010000003">
    <property type="protein sequence ID" value="KAK9937114.1"/>
    <property type="molecule type" value="Genomic_DNA"/>
</dbReference>
<dbReference type="InterPro" id="IPR002156">
    <property type="entry name" value="RNaseH_domain"/>
</dbReference>
<gene>
    <name evidence="13" type="ORF">M0R45_013929</name>
</gene>
<dbReference type="SUPFAM" id="SSF81324">
    <property type="entry name" value="Voltage-gated potassium channels"/>
    <property type="match status" value="1"/>
</dbReference>
<keyword evidence="8" id="KW-1071">Ligand-gated ion channel</keyword>
<evidence type="ECO:0000256" key="9">
    <source>
        <dbReference type="ARBA" id="ARBA00023303"/>
    </source>
</evidence>
<keyword evidence="6" id="KW-0406">Ion transport</keyword>
<evidence type="ECO:0000256" key="10">
    <source>
        <dbReference type="SAM" id="MobiDB-lite"/>
    </source>
</evidence>
<evidence type="ECO:0000256" key="1">
    <source>
        <dbReference type="ARBA" id="ARBA00004141"/>
    </source>
</evidence>
<feature type="transmembrane region" description="Helical" evidence="11">
    <location>
        <begin position="114"/>
        <end position="132"/>
    </location>
</feature>
<dbReference type="Pfam" id="PF00520">
    <property type="entry name" value="Ion_trans"/>
    <property type="match status" value="1"/>
</dbReference>
<evidence type="ECO:0000313" key="13">
    <source>
        <dbReference type="EMBL" id="KAK9937114.1"/>
    </source>
</evidence>
<dbReference type="GO" id="GO:0003676">
    <property type="term" value="F:nucleic acid binding"/>
    <property type="evidence" value="ECO:0007669"/>
    <property type="project" value="InterPro"/>
</dbReference>
<comment type="subcellular location">
    <subcellularLocation>
        <location evidence="1">Membrane</location>
        <topology evidence="1">Multi-pass membrane protein</topology>
    </subcellularLocation>
</comment>
<feature type="transmembrane region" description="Helical" evidence="11">
    <location>
        <begin position="35"/>
        <end position="63"/>
    </location>
</feature>
<sequence length="1091" mass="124204">MFESFVVSFPSSPGNVDGIEKQRPVPSRKTPVARLVASLVTLICLLICVASFATLALPFVLLLRLLDSLRRWKRVFILSCVAVSLDTLFLYIPIIDDKNKCLGMDKTLRNVALVFRSLTDFAFIIHIILLICGEMDHRPKWDDSNSDCDVSATASWFSTKLKPVREAIAERIPWLSTSIIINCLAILPIPQVTILADFYKMGGSKLFLKQTIINVFLLFQYLLRLFQMYLSGKELDERVGKWVKGSFYFFLYIIASHVLAAFWYFFSIQRVISCWHQTCRTIPGCVPNYDCGRNTSLNSTILNELCPINSPNTTLFDFGMYLDILQSGNTGSINFPTKFFYSFWWGLRNLSNFGTNLETSSYVWENCFAILICAIGLLLFLYLIGNVQTYIQSETEKLVKIEDSRRTRINEKRASVKEWISRHGLPDDMKTEIMNNINEQALVKFINVDVDIYVILNVQRGSYQKIIELICVEALKRVPMLQNMDGRQLKELSDLLTPLRFDPTKKIWIRSDVLMTKKRGSYIARAGVSNDAMYLIIDGVIERKNADETMSMITQTRSCYDYYGEELLRWAILNYNKNSSYYDPLPISHVDVTCQTKVQAFVFSSHDLIAILKRNRTRNISEKLEASARIPQDNTQNTVSTNSEELEESVRPRYHHQTLKEDELSRMVAWTCPERGWLKLNCSSIWNPDTKLADMGWVLRDDTGAFIAAGNVRGEPCRSISSADALTIRKAIAFCPKTAAFSDSMRKDFYELNSRFCFYSSLPKIPLKMVVESDNQDLIDDLIKGRSMVGSQYFPSDVRSIIRLKFIFEAITFVHCERQCNEAAHCVAKNAKDNAPDSVSDWHSTPPSWLTDALKLDRWLVYWRSGPEQNDKSEVPVLKNLHEYVLDIICNHLELVSYNKNTCVVEAGKPLGSMIFVLRGKIKLIATTRSSSEITESCDDKILEDGGFYGEQLLSWASPNNFSYSNHPVISTQDVKCETKVEALILKTEDLRSAVSKCGSQWNFNNFMSSQKLVDDGRDGVANTGASAPTSTNIEQTIRLHQGHDMILEQLILIRESMFQRLDDQGRRLDEMAIFLARLGYTGTSSPPPAS</sequence>
<dbReference type="SMART" id="SM00100">
    <property type="entry name" value="cNMP"/>
    <property type="match status" value="1"/>
</dbReference>
<evidence type="ECO:0000256" key="6">
    <source>
        <dbReference type="ARBA" id="ARBA00023065"/>
    </source>
</evidence>
<dbReference type="Pfam" id="PF13456">
    <property type="entry name" value="RVT_3"/>
    <property type="match status" value="1"/>
</dbReference>
<evidence type="ECO:0000256" key="3">
    <source>
        <dbReference type="ARBA" id="ARBA00022448"/>
    </source>
</evidence>
<dbReference type="GO" id="GO:0034220">
    <property type="term" value="P:monoatomic ion transmembrane transport"/>
    <property type="evidence" value="ECO:0007669"/>
    <property type="project" value="UniProtKB-KW"/>
</dbReference>
<comment type="caution">
    <text evidence="13">The sequence shown here is derived from an EMBL/GenBank/DDBJ whole genome shotgun (WGS) entry which is preliminary data.</text>
</comment>
<feature type="region of interest" description="Disordered" evidence="10">
    <location>
        <begin position="629"/>
        <end position="652"/>
    </location>
</feature>
<dbReference type="PROSITE" id="PS50042">
    <property type="entry name" value="CNMP_BINDING_3"/>
    <property type="match status" value="2"/>
</dbReference>
<keyword evidence="9" id="KW-0407">Ion channel</keyword>
<dbReference type="InterPro" id="IPR018490">
    <property type="entry name" value="cNMP-bd_dom_sf"/>
</dbReference>
<dbReference type="PANTHER" id="PTHR45651">
    <property type="entry name" value="CYCLIC NUCLEOTIDE-GATED ION CHANNEL 15-RELATED-RELATED"/>
    <property type="match status" value="1"/>
</dbReference>
<feature type="domain" description="Cyclic nucleotide-binding" evidence="12">
    <location>
        <begin position="877"/>
        <end position="959"/>
    </location>
</feature>
<evidence type="ECO:0000259" key="12">
    <source>
        <dbReference type="PROSITE" id="PS50042"/>
    </source>
</evidence>
<evidence type="ECO:0000256" key="5">
    <source>
        <dbReference type="ARBA" id="ARBA00022989"/>
    </source>
</evidence>
<evidence type="ECO:0000256" key="11">
    <source>
        <dbReference type="SAM" id="Phobius"/>
    </source>
</evidence>
<feature type="compositionally biased region" description="Polar residues" evidence="10">
    <location>
        <begin position="632"/>
        <end position="643"/>
    </location>
</feature>
<dbReference type="PANTHER" id="PTHR45651:SF68">
    <property type="entry name" value="ION TRANSPORT DOMAIN-CONTAINING PROTEIN"/>
    <property type="match status" value="1"/>
</dbReference>
<keyword evidence="5 11" id="KW-1133">Transmembrane helix</keyword>
<feature type="transmembrane region" description="Helical" evidence="11">
    <location>
        <begin position="247"/>
        <end position="266"/>
    </location>
</feature>
<dbReference type="AlphaFoldDB" id="A0AAW1XKS7"/>
<feature type="domain" description="Cyclic nucleotide-binding" evidence="12">
    <location>
        <begin position="480"/>
        <end position="568"/>
    </location>
</feature>
<accession>A0AAW1XKS7</accession>
<dbReference type="GO" id="GO:0004523">
    <property type="term" value="F:RNA-DNA hybrid ribonuclease activity"/>
    <property type="evidence" value="ECO:0007669"/>
    <property type="project" value="InterPro"/>
</dbReference>
<feature type="transmembrane region" description="Helical" evidence="11">
    <location>
        <begin position="172"/>
        <end position="194"/>
    </location>
</feature>
<protein>
    <recommendedName>
        <fullName evidence="12">Cyclic nucleotide-binding domain-containing protein</fullName>
    </recommendedName>
</protein>
<proteinExistence type="inferred from homology"/>
<keyword evidence="3" id="KW-0813">Transport</keyword>
<organism evidence="13 14">
    <name type="scientific">Rubus argutus</name>
    <name type="common">Southern blackberry</name>
    <dbReference type="NCBI Taxonomy" id="59490"/>
    <lineage>
        <taxon>Eukaryota</taxon>
        <taxon>Viridiplantae</taxon>
        <taxon>Streptophyta</taxon>
        <taxon>Embryophyta</taxon>
        <taxon>Tracheophyta</taxon>
        <taxon>Spermatophyta</taxon>
        <taxon>Magnoliopsida</taxon>
        <taxon>eudicotyledons</taxon>
        <taxon>Gunneridae</taxon>
        <taxon>Pentapetalae</taxon>
        <taxon>rosids</taxon>
        <taxon>fabids</taxon>
        <taxon>Rosales</taxon>
        <taxon>Rosaceae</taxon>
        <taxon>Rosoideae</taxon>
        <taxon>Rosoideae incertae sedis</taxon>
        <taxon>Rubus</taxon>
    </lineage>
</organism>
<name>A0AAW1XKS7_RUBAR</name>
<dbReference type="InterPro" id="IPR005821">
    <property type="entry name" value="Ion_trans_dom"/>
</dbReference>
<evidence type="ECO:0000256" key="2">
    <source>
        <dbReference type="ARBA" id="ARBA00010486"/>
    </source>
</evidence>
<evidence type="ECO:0000313" key="14">
    <source>
        <dbReference type="Proteomes" id="UP001457282"/>
    </source>
</evidence>
<dbReference type="SUPFAM" id="SSF51206">
    <property type="entry name" value="cAMP-binding domain-like"/>
    <property type="match status" value="2"/>
</dbReference>
<evidence type="ECO:0000256" key="7">
    <source>
        <dbReference type="ARBA" id="ARBA00023136"/>
    </source>
</evidence>
<keyword evidence="14" id="KW-1185">Reference proteome</keyword>
<comment type="similarity">
    <text evidence="2">Belongs to the cyclic nucleotide-gated cation channel (TC 1.A.1.5) family.</text>
</comment>
<feature type="transmembrane region" description="Helical" evidence="11">
    <location>
        <begin position="362"/>
        <end position="384"/>
    </location>
</feature>
<dbReference type="GO" id="GO:0016020">
    <property type="term" value="C:membrane"/>
    <property type="evidence" value="ECO:0007669"/>
    <property type="project" value="UniProtKB-SubCell"/>
</dbReference>
<dbReference type="Gene3D" id="2.60.120.10">
    <property type="entry name" value="Jelly Rolls"/>
    <property type="match status" value="2"/>
</dbReference>
<dbReference type="Proteomes" id="UP001457282">
    <property type="component" value="Unassembled WGS sequence"/>
</dbReference>